<dbReference type="InterPro" id="IPR007110">
    <property type="entry name" value="Ig-like_dom"/>
</dbReference>
<keyword evidence="3" id="KW-1185">Reference proteome</keyword>
<dbReference type="PROSITE" id="PS50835">
    <property type="entry name" value="IG_LIKE"/>
    <property type="match status" value="1"/>
</dbReference>
<evidence type="ECO:0000259" key="1">
    <source>
        <dbReference type="PROSITE" id="PS50835"/>
    </source>
</evidence>
<evidence type="ECO:0000313" key="3">
    <source>
        <dbReference type="Proteomes" id="UP000596742"/>
    </source>
</evidence>
<sequence>MGDEDKLLCYNGRINNLRKYKEKILTGNAFSLTIFNATETDLNVVYQCRYGFDTARKWIEVDEPNIVLSLILITDVIVFGGDIILTCTANGISTIDREVTRQWSMRTDDELLSYNGRINFPKKYEETLTSKNQFSLRIFKVTEEDVNITYRCRYGFDAASTFIELNKYNYVSKYQI</sequence>
<reference evidence="2" key="1">
    <citation type="submission" date="2018-11" db="EMBL/GenBank/DDBJ databases">
        <authorList>
            <person name="Alioto T."/>
            <person name="Alioto T."/>
        </authorList>
    </citation>
    <scope>NUCLEOTIDE SEQUENCE</scope>
</reference>
<feature type="domain" description="Ig-like" evidence="1">
    <location>
        <begin position="64"/>
        <end position="153"/>
    </location>
</feature>
<comment type="caution">
    <text evidence="2">The sequence shown here is derived from an EMBL/GenBank/DDBJ whole genome shotgun (WGS) entry which is preliminary data.</text>
</comment>
<dbReference type="InterPro" id="IPR036179">
    <property type="entry name" value="Ig-like_dom_sf"/>
</dbReference>
<organism evidence="2 3">
    <name type="scientific">Mytilus galloprovincialis</name>
    <name type="common">Mediterranean mussel</name>
    <dbReference type="NCBI Taxonomy" id="29158"/>
    <lineage>
        <taxon>Eukaryota</taxon>
        <taxon>Metazoa</taxon>
        <taxon>Spiralia</taxon>
        <taxon>Lophotrochozoa</taxon>
        <taxon>Mollusca</taxon>
        <taxon>Bivalvia</taxon>
        <taxon>Autobranchia</taxon>
        <taxon>Pteriomorphia</taxon>
        <taxon>Mytilida</taxon>
        <taxon>Mytiloidea</taxon>
        <taxon>Mytilidae</taxon>
        <taxon>Mytilinae</taxon>
        <taxon>Mytilus</taxon>
    </lineage>
</organism>
<dbReference type="Proteomes" id="UP000596742">
    <property type="component" value="Unassembled WGS sequence"/>
</dbReference>
<dbReference type="AlphaFoldDB" id="A0A8B6DRN6"/>
<proteinExistence type="predicted"/>
<gene>
    <name evidence="2" type="ORF">MGAL_10B048555</name>
</gene>
<dbReference type="InterPro" id="IPR013783">
    <property type="entry name" value="Ig-like_fold"/>
</dbReference>
<accession>A0A8B6DRN6</accession>
<evidence type="ECO:0000313" key="2">
    <source>
        <dbReference type="EMBL" id="VDI22807.1"/>
    </source>
</evidence>
<dbReference type="SUPFAM" id="SSF48726">
    <property type="entry name" value="Immunoglobulin"/>
    <property type="match status" value="1"/>
</dbReference>
<protein>
    <recommendedName>
        <fullName evidence="1">Ig-like domain-containing protein</fullName>
    </recommendedName>
</protein>
<dbReference type="Gene3D" id="2.60.40.10">
    <property type="entry name" value="Immunoglobulins"/>
    <property type="match status" value="1"/>
</dbReference>
<name>A0A8B6DRN6_MYTGA</name>
<dbReference type="EMBL" id="UYJE01003839">
    <property type="protein sequence ID" value="VDI22807.1"/>
    <property type="molecule type" value="Genomic_DNA"/>
</dbReference>
<dbReference type="OrthoDB" id="6134006at2759"/>